<reference evidence="2" key="1">
    <citation type="journal article" date="2013" name="Nat. Commun.">
        <title>Whole-genome sequencing of Oryza brachyantha reveals mechanisms underlying Oryza genome evolution.</title>
        <authorList>
            <person name="Chen J."/>
            <person name="Huang Q."/>
            <person name="Gao D."/>
            <person name="Wang J."/>
            <person name="Lang Y."/>
            <person name="Liu T."/>
            <person name="Li B."/>
            <person name="Bai Z."/>
            <person name="Luis Goicoechea J."/>
            <person name="Liang C."/>
            <person name="Chen C."/>
            <person name="Zhang W."/>
            <person name="Sun S."/>
            <person name="Liao Y."/>
            <person name="Zhang X."/>
            <person name="Yang L."/>
            <person name="Song C."/>
            <person name="Wang M."/>
            <person name="Shi J."/>
            <person name="Liu G."/>
            <person name="Liu J."/>
            <person name="Zhou H."/>
            <person name="Zhou W."/>
            <person name="Yu Q."/>
            <person name="An N."/>
            <person name="Chen Y."/>
            <person name="Cai Q."/>
            <person name="Wang B."/>
            <person name="Liu B."/>
            <person name="Min J."/>
            <person name="Huang Y."/>
            <person name="Wu H."/>
            <person name="Li Z."/>
            <person name="Zhang Y."/>
            <person name="Yin Y."/>
            <person name="Song W."/>
            <person name="Jiang J."/>
            <person name="Jackson S.A."/>
            <person name="Wing R.A."/>
            <person name="Wang J."/>
            <person name="Chen M."/>
        </authorList>
    </citation>
    <scope>NUCLEOTIDE SEQUENCE [LARGE SCALE GENOMIC DNA]</scope>
    <source>
        <strain evidence="2">cv. IRGC 101232</strain>
    </source>
</reference>
<dbReference type="InterPro" id="IPR004158">
    <property type="entry name" value="DUF247_pln"/>
</dbReference>
<organism evidence="2">
    <name type="scientific">Oryza brachyantha</name>
    <name type="common">malo sina</name>
    <dbReference type="NCBI Taxonomy" id="4533"/>
    <lineage>
        <taxon>Eukaryota</taxon>
        <taxon>Viridiplantae</taxon>
        <taxon>Streptophyta</taxon>
        <taxon>Embryophyta</taxon>
        <taxon>Tracheophyta</taxon>
        <taxon>Spermatophyta</taxon>
        <taxon>Magnoliopsida</taxon>
        <taxon>Liliopsida</taxon>
        <taxon>Poales</taxon>
        <taxon>Poaceae</taxon>
        <taxon>BOP clade</taxon>
        <taxon>Oryzoideae</taxon>
        <taxon>Oryzeae</taxon>
        <taxon>Oryzinae</taxon>
        <taxon>Oryza</taxon>
    </lineage>
</organism>
<dbReference type="STRING" id="4533.J3N8V0"/>
<dbReference type="AlphaFoldDB" id="J3N8V0"/>
<keyword evidence="1" id="KW-0812">Transmembrane</keyword>
<proteinExistence type="predicted"/>
<evidence type="ECO:0000313" key="2">
    <source>
        <dbReference type="EnsemblPlants" id="OB11G22360.1"/>
    </source>
</evidence>
<dbReference type="EnsemblPlants" id="OB11G22360.1">
    <property type="protein sequence ID" value="OB11G22360.1"/>
    <property type="gene ID" value="OB11G22360"/>
</dbReference>
<accession>J3N8V0</accession>
<dbReference type="eggNOG" id="ENOG502QR4P">
    <property type="taxonomic scope" value="Eukaryota"/>
</dbReference>
<dbReference type="PANTHER" id="PTHR31170">
    <property type="entry name" value="BNAC04G53230D PROTEIN"/>
    <property type="match status" value="1"/>
</dbReference>
<dbReference type="Gramene" id="OB11G22360.1">
    <property type="protein sequence ID" value="OB11G22360.1"/>
    <property type="gene ID" value="OB11G22360"/>
</dbReference>
<reference evidence="2" key="2">
    <citation type="submission" date="2013-04" db="UniProtKB">
        <authorList>
            <consortium name="EnsemblPlants"/>
        </authorList>
    </citation>
    <scope>IDENTIFICATION</scope>
</reference>
<protein>
    <submittedName>
        <fullName evidence="2">Uncharacterized protein</fullName>
    </submittedName>
</protein>
<dbReference type="PANTHER" id="PTHR31170:SF18">
    <property type="entry name" value="(WILD MALAYSIAN BANANA) HYPOTHETICAL PROTEIN"/>
    <property type="match status" value="1"/>
</dbReference>
<evidence type="ECO:0000313" key="3">
    <source>
        <dbReference type="Proteomes" id="UP000006038"/>
    </source>
</evidence>
<dbReference type="Pfam" id="PF03140">
    <property type="entry name" value="DUF247"/>
    <property type="match status" value="1"/>
</dbReference>
<dbReference type="Proteomes" id="UP000006038">
    <property type="component" value="Chromosome 11"/>
</dbReference>
<dbReference type="HOGENOM" id="CLU_020188_0_2_1"/>
<feature type="transmembrane region" description="Helical" evidence="1">
    <location>
        <begin position="331"/>
        <end position="355"/>
    </location>
</feature>
<keyword evidence="1" id="KW-1133">Transmembrane helix</keyword>
<keyword evidence="1" id="KW-0472">Membrane</keyword>
<sequence>MEGRAVAQVVRRSGRPLQQLIAAVEEIKEQLQDAYENLDERWYHGTCFVELMIKDGCFLMEMGSVFQHGESANKDFESDDPVFGDHGGLYLFNGIRADVVLIENQLPLLLLKKLMDVAYPDYFQSERQINNWVLFSLCSTVTYGMRVNYDHLGLHPLDVLHTSIKGTYCNHPECTTEAVMPSAAELHEAGIHFEMSTVKGFGWGVTFKDGVLKIPKIILYDNAERIFLNLMAFERLHPGSGNYVTAFVVFMDLLVDTAKDVALLRSKGIIKNGLGSDDMVADMINKALTKGAVMSPDSSLWNVLHGVNVHCKKPWNKWRANFLHNYLSNPWVFISLVAAFLLLFGTLMQTVYTVMPFYTNK</sequence>
<keyword evidence="3" id="KW-1185">Reference proteome</keyword>
<evidence type="ECO:0000256" key="1">
    <source>
        <dbReference type="SAM" id="Phobius"/>
    </source>
</evidence>
<name>J3N8V0_ORYBR</name>